<accession>B8CW29</accession>
<dbReference type="InterPro" id="IPR004482">
    <property type="entry name" value="Mg_chelat-rel"/>
</dbReference>
<evidence type="ECO:0000313" key="5">
    <source>
        <dbReference type="EMBL" id="ACL69498.1"/>
    </source>
</evidence>
<dbReference type="Gene3D" id="3.40.50.300">
    <property type="entry name" value="P-loop containing nucleotide triphosphate hydrolases"/>
    <property type="match status" value="1"/>
</dbReference>
<gene>
    <name evidence="5" type="ordered locus">Hore_07410</name>
</gene>
<dbReference type="EMBL" id="CP001098">
    <property type="protein sequence ID" value="ACL69498.1"/>
    <property type="molecule type" value="Genomic_DNA"/>
</dbReference>
<dbReference type="InterPro" id="IPR025158">
    <property type="entry name" value="Mg_chelat-rel_C"/>
</dbReference>
<dbReference type="InterPro" id="IPR014721">
    <property type="entry name" value="Ribsml_uS5_D2-typ_fold_subgr"/>
</dbReference>
<feature type="domain" description="AAA+ ATPase" evidence="4">
    <location>
        <begin position="212"/>
        <end position="395"/>
    </location>
</feature>
<dbReference type="KEGG" id="hor:Hore_07410"/>
<comment type="similarity">
    <text evidence="1">Belongs to the Mg-chelatase subunits D/I family. ComM subfamily.</text>
</comment>
<dbReference type="Gene3D" id="3.30.230.10">
    <property type="match status" value="1"/>
</dbReference>
<dbReference type="Pfam" id="PF13541">
    <property type="entry name" value="ChlI"/>
    <property type="match status" value="1"/>
</dbReference>
<dbReference type="RefSeq" id="WP_012635686.1">
    <property type="nucleotide sequence ID" value="NC_011899.1"/>
</dbReference>
<dbReference type="InterPro" id="IPR045006">
    <property type="entry name" value="CHLI-like"/>
</dbReference>
<dbReference type="eggNOG" id="COG0606">
    <property type="taxonomic scope" value="Bacteria"/>
</dbReference>
<dbReference type="GO" id="GO:0003677">
    <property type="term" value="F:DNA binding"/>
    <property type="evidence" value="ECO:0007669"/>
    <property type="project" value="InterPro"/>
</dbReference>
<dbReference type="HOGENOM" id="CLU_026145_1_1_9"/>
<dbReference type="STRING" id="373903.Hore_07410"/>
<evidence type="ECO:0000313" key="6">
    <source>
        <dbReference type="Proteomes" id="UP000000719"/>
    </source>
</evidence>
<dbReference type="OrthoDB" id="9813147at2"/>
<name>B8CW29_HALOH</name>
<dbReference type="SUPFAM" id="SSF52540">
    <property type="entry name" value="P-loop containing nucleoside triphosphate hydrolases"/>
    <property type="match status" value="1"/>
</dbReference>
<dbReference type="InterPro" id="IPR020568">
    <property type="entry name" value="Ribosomal_Su5_D2-typ_SF"/>
</dbReference>
<dbReference type="PANTHER" id="PTHR32039">
    <property type="entry name" value="MAGNESIUM-CHELATASE SUBUNIT CHLI"/>
    <property type="match status" value="1"/>
</dbReference>
<dbReference type="NCBIfam" id="TIGR00368">
    <property type="entry name" value="YifB family Mg chelatase-like AAA ATPase"/>
    <property type="match status" value="1"/>
</dbReference>
<keyword evidence="3" id="KW-0067">ATP-binding</keyword>
<dbReference type="PRINTS" id="PR01657">
    <property type="entry name" value="MCMFAMILY"/>
</dbReference>
<dbReference type="SMART" id="SM00382">
    <property type="entry name" value="AAA"/>
    <property type="match status" value="1"/>
</dbReference>
<proteinExistence type="inferred from homology"/>
<protein>
    <submittedName>
        <fullName evidence="5">Mg chelatase, subunit ChlI</fullName>
    </submittedName>
</protein>
<dbReference type="SUPFAM" id="SSF54211">
    <property type="entry name" value="Ribosomal protein S5 domain 2-like"/>
    <property type="match status" value="1"/>
</dbReference>
<dbReference type="Pfam" id="PF01078">
    <property type="entry name" value="Mg_chelatase"/>
    <property type="match status" value="1"/>
</dbReference>
<evidence type="ECO:0000256" key="1">
    <source>
        <dbReference type="ARBA" id="ARBA00006354"/>
    </source>
</evidence>
<sequence>MLAKVISASLKGINGVKVRVEVDLSRGLPSFDIVGLPDTAVRESRERVRAGIKNSGYEFPIKKIIINLAPAALKKGGPHFDLPIALGILAAIQIVPQTSLEEYMVIGELSLTGKVRPVNGVLPMVVKAREEGLKGVIVPASNVPEASLIGGLKVIGVYNLQDVINYFKTGHKPNLTINKKNERKFEKQYNIDFSEVKGQQEAKRALEIAAAGGHNVLMIGPPGTGKSMIARRITTILPPLDKKSALELTKIYSVQGLNSNKYGLISRRPFRSPHHSISTAGLIGGGRIPEPGEVSLAHHGVLFLDELAEYRRDVLEVLRQPLEEGKVTIVRSSMSATFPARFMLVAAMNPCPCGYYGDTRHECRCTTPQINRYRSKVSGPLMDRIDIHVEVPNLSVDEITGESKGEPSARIRERVNSAYKIQIERYKQESFSLNSQLKGKHLKKYCHIGSTGRDLLNKAIDSLGLSARGYDRILKLSRTIADLSGSIDIKREHIAEAIQYRTLDRKLY</sequence>
<dbReference type="PANTHER" id="PTHR32039:SF7">
    <property type="entry name" value="COMPETENCE PROTEIN COMM"/>
    <property type="match status" value="1"/>
</dbReference>
<dbReference type="AlphaFoldDB" id="B8CW29"/>
<dbReference type="InterPro" id="IPR027417">
    <property type="entry name" value="P-loop_NTPase"/>
</dbReference>
<organism evidence="5 6">
    <name type="scientific">Halothermothrix orenii (strain H 168 / OCM 544 / DSM 9562)</name>
    <dbReference type="NCBI Taxonomy" id="373903"/>
    <lineage>
        <taxon>Bacteria</taxon>
        <taxon>Bacillati</taxon>
        <taxon>Bacillota</taxon>
        <taxon>Clostridia</taxon>
        <taxon>Halanaerobiales</taxon>
        <taxon>Halothermotrichaceae</taxon>
        <taxon>Halothermothrix</taxon>
    </lineage>
</organism>
<reference evidence="5 6" key="1">
    <citation type="journal article" date="2009" name="PLoS ONE">
        <title>Genome analysis of the anaerobic thermohalophilic bacterium Halothermothrix orenii.</title>
        <authorList>
            <person name="Mavromatis K."/>
            <person name="Ivanova N."/>
            <person name="Anderson I."/>
            <person name="Lykidis A."/>
            <person name="Hooper S.D."/>
            <person name="Sun H."/>
            <person name="Kunin V."/>
            <person name="Lapidus A."/>
            <person name="Hugenholtz P."/>
            <person name="Patel B."/>
            <person name="Kyrpides N.C."/>
        </authorList>
    </citation>
    <scope>NUCLEOTIDE SEQUENCE [LARGE SCALE GENOMIC DNA]</scope>
    <source>
        <strain evidence="6">H 168 / OCM 544 / DSM 9562</strain>
    </source>
</reference>
<dbReference type="Proteomes" id="UP000000719">
    <property type="component" value="Chromosome"/>
</dbReference>
<dbReference type="InterPro" id="IPR000523">
    <property type="entry name" value="Mg_chelatse_chII-like_cat_dom"/>
</dbReference>
<dbReference type="GO" id="GO:0005524">
    <property type="term" value="F:ATP binding"/>
    <property type="evidence" value="ECO:0007669"/>
    <property type="project" value="UniProtKB-KW"/>
</dbReference>
<evidence type="ECO:0000256" key="2">
    <source>
        <dbReference type="ARBA" id="ARBA00022741"/>
    </source>
</evidence>
<keyword evidence="2" id="KW-0547">Nucleotide-binding</keyword>
<dbReference type="Pfam" id="PF13335">
    <property type="entry name" value="Mg_chelatase_C"/>
    <property type="match status" value="1"/>
</dbReference>
<evidence type="ECO:0000256" key="3">
    <source>
        <dbReference type="ARBA" id="ARBA00022840"/>
    </source>
</evidence>
<dbReference type="InterPro" id="IPR001208">
    <property type="entry name" value="MCM_dom"/>
</dbReference>
<evidence type="ECO:0000259" key="4">
    <source>
        <dbReference type="SMART" id="SM00382"/>
    </source>
</evidence>
<dbReference type="InterPro" id="IPR003593">
    <property type="entry name" value="AAA+_ATPase"/>
</dbReference>
<keyword evidence="6" id="KW-1185">Reference proteome</keyword>